<accession>A0A7L3URM9</accession>
<dbReference type="Proteomes" id="UP000535478">
    <property type="component" value="Unassembled WGS sequence"/>
</dbReference>
<organism evidence="2 3">
    <name type="scientific">Uria aalge</name>
    <name type="common">Common mure</name>
    <name type="synonym">Colymbus aalge</name>
    <dbReference type="NCBI Taxonomy" id="13746"/>
    <lineage>
        <taxon>Eukaryota</taxon>
        <taxon>Metazoa</taxon>
        <taxon>Chordata</taxon>
        <taxon>Craniata</taxon>
        <taxon>Vertebrata</taxon>
        <taxon>Euteleostomi</taxon>
        <taxon>Archelosauria</taxon>
        <taxon>Archosauria</taxon>
        <taxon>Dinosauria</taxon>
        <taxon>Saurischia</taxon>
        <taxon>Theropoda</taxon>
        <taxon>Coelurosauria</taxon>
        <taxon>Aves</taxon>
        <taxon>Neognathae</taxon>
        <taxon>Neoaves</taxon>
        <taxon>Charadriiformes</taxon>
        <taxon>Alcidae</taxon>
        <taxon>Uria</taxon>
    </lineage>
</organism>
<comment type="caution">
    <text evidence="2">The sequence shown here is derived from an EMBL/GenBank/DDBJ whole genome shotgun (WGS) entry which is preliminary data.</text>
</comment>
<name>A0A7L3URM9_URIAL</name>
<feature type="non-terminal residue" evidence="2">
    <location>
        <position position="1"/>
    </location>
</feature>
<dbReference type="AlphaFoldDB" id="A0A7L3URM9"/>
<gene>
    <name evidence="2" type="primary">Slc12a5_1</name>
    <name evidence="2" type="ORF">URIAAL_R15511</name>
</gene>
<keyword evidence="3" id="KW-1185">Reference proteome</keyword>
<keyword evidence="1" id="KW-0732">Signal</keyword>
<reference evidence="2 3" key="1">
    <citation type="submission" date="2019-09" db="EMBL/GenBank/DDBJ databases">
        <title>Bird 10,000 Genomes (B10K) Project - Family phase.</title>
        <authorList>
            <person name="Zhang G."/>
        </authorList>
    </citation>
    <scope>NUCLEOTIDE SEQUENCE [LARGE SCALE GENOMIC DNA]</scope>
    <source>
        <strain evidence="2">OUT-0019</strain>
        <tissue evidence="2">Blood</tissue>
    </source>
</reference>
<proteinExistence type="predicted"/>
<feature type="chain" id="PRO_5029895456" evidence="1">
    <location>
        <begin position="21"/>
        <end position="80"/>
    </location>
</feature>
<dbReference type="EMBL" id="VZUE01017108">
    <property type="protein sequence ID" value="NXV53715.1"/>
    <property type="molecule type" value="Genomic_DNA"/>
</dbReference>
<sequence length="80" mass="8358">APWAAPWAAPWVTPWVPRRPQLLVLVKLDETLAVGQPQLLALGAQLQAGKGLLVAGTVIPGELPHDQPRARLAEAVSGAG</sequence>
<protein>
    <submittedName>
        <fullName evidence="2">S12A5 protein</fullName>
    </submittedName>
</protein>
<feature type="signal peptide" evidence="1">
    <location>
        <begin position="1"/>
        <end position="20"/>
    </location>
</feature>
<evidence type="ECO:0000256" key="1">
    <source>
        <dbReference type="SAM" id="SignalP"/>
    </source>
</evidence>
<feature type="non-terminal residue" evidence="2">
    <location>
        <position position="80"/>
    </location>
</feature>
<evidence type="ECO:0000313" key="2">
    <source>
        <dbReference type="EMBL" id="NXV53715.1"/>
    </source>
</evidence>
<evidence type="ECO:0000313" key="3">
    <source>
        <dbReference type="Proteomes" id="UP000535478"/>
    </source>
</evidence>